<dbReference type="EMBL" id="CM056814">
    <property type="protein sequence ID" value="KAJ8628452.1"/>
    <property type="molecule type" value="Genomic_DNA"/>
</dbReference>
<protein>
    <submittedName>
        <fullName evidence="1">Uncharacterized protein</fullName>
    </submittedName>
</protein>
<accession>A0ACC2L4N1</accession>
<evidence type="ECO:0000313" key="1">
    <source>
        <dbReference type="EMBL" id="KAJ8628452.1"/>
    </source>
</evidence>
<comment type="caution">
    <text evidence="1">The sequence shown here is derived from an EMBL/GenBank/DDBJ whole genome shotgun (WGS) entry which is preliminary data.</text>
</comment>
<proteinExistence type="predicted"/>
<gene>
    <name evidence="1" type="ORF">MRB53_021759</name>
</gene>
<evidence type="ECO:0000313" key="2">
    <source>
        <dbReference type="Proteomes" id="UP001234297"/>
    </source>
</evidence>
<reference evidence="1 2" key="1">
    <citation type="journal article" date="2022" name="Hortic Res">
        <title>A haplotype resolved chromosomal level avocado genome allows analysis of novel avocado genes.</title>
        <authorList>
            <person name="Nath O."/>
            <person name="Fletcher S.J."/>
            <person name="Hayward A."/>
            <person name="Shaw L.M."/>
            <person name="Masouleh A.K."/>
            <person name="Furtado A."/>
            <person name="Henry R.J."/>
            <person name="Mitter N."/>
        </authorList>
    </citation>
    <scope>NUCLEOTIDE SEQUENCE [LARGE SCALE GENOMIC DNA]</scope>
    <source>
        <strain evidence="2">cv. Hass</strain>
    </source>
</reference>
<name>A0ACC2L4N1_PERAE</name>
<keyword evidence="2" id="KW-1185">Reference proteome</keyword>
<sequence length="597" mass="68756">MWRAESKLDTHHENPSVARQIAIKDELLKYAEIVREVAEGKEIMDVAEFEDWMRTNFEQMEKIKELMQRLLQSMPGHESFKQKGENVTTDDRSDEPTSEETDSETDEKMESVLERAAAFDKGKDYDQLHYRLKKCLMCLSIFPPNVEIERQVLIYWWIAEGFVWPGPQTTAEEEGERYFDELLKLEFLHPVYKRRTRGVPKCMVNPWIRWLLISKARESGMFVFDETGTPSSFEYPRPCLMSNLDNSQQEKQRERRRRWRHPLRLLQRELQRNSVISLFNLSMKYLNASIQPFSKMKVTTVAQLGKWRGPGQDDILVENPSFLSNLSLPTSLKYLSLRGVLGIKELPNSITELTNLLILDLKNCANMETLNDKIGNLAKLTHFNISGCYLVQHMPKGIGSLHKLEVLKGFVLGFPKDNDSNPCTMSELAQMQKLRKLGMRVVGKGEISKDLWEVVSKMSNLVSLAITWCSSSICPPSVPLHLKKLDLRRFPNEPEWINPSMLEKLRKLYIRGGTLESLPSEEKLNIVELHLQHLHDLQLSWSALQSSFPKLAYLEIHNCDGVLRDMPKKPRNGDGLLMTIDIDPREIGGSSTSPVSD</sequence>
<dbReference type="Proteomes" id="UP001234297">
    <property type="component" value="Chromosome 6"/>
</dbReference>
<organism evidence="1 2">
    <name type="scientific">Persea americana</name>
    <name type="common">Avocado</name>
    <dbReference type="NCBI Taxonomy" id="3435"/>
    <lineage>
        <taxon>Eukaryota</taxon>
        <taxon>Viridiplantae</taxon>
        <taxon>Streptophyta</taxon>
        <taxon>Embryophyta</taxon>
        <taxon>Tracheophyta</taxon>
        <taxon>Spermatophyta</taxon>
        <taxon>Magnoliopsida</taxon>
        <taxon>Magnoliidae</taxon>
        <taxon>Laurales</taxon>
        <taxon>Lauraceae</taxon>
        <taxon>Persea</taxon>
    </lineage>
</organism>